<feature type="compositionally biased region" description="Low complexity" evidence="2">
    <location>
        <begin position="1"/>
        <end position="18"/>
    </location>
</feature>
<sequence length="1685" mass="190042">MPPKAKAAPAGKSAAKSSWENELVQESYQEPGFSSEVHLILGEDQETSLQVQERLKETITNRQRFSMVTAEQANELVLDKKNRGQGMYSEILEQCKGVDGADITDVSQLQPGVLAKLVKTLLLRDKEADMVRRNLRPGTADEGSKGGKRKGSAKKGSARKKSAKSPKRTPSAKKKAGKGKGAETPEVEEKKKWSNLKKRGEVEEEEIVVPKYIDDEPENGPDHYVLLIGFEDPCLPALLAEAGIELTSIIQVRSEKGASKPHLFWDDLTTIFRRAEEKGKLLDCTRWQLTLYDADVEAANLYDEIASLAYDLKEKYAAYAAFNEKLEVVEIPTASGDEQNRLMGRYMSKTKDVPFLGQSINVLVHAMRESVCNSVESIEAVPTKVGNTALTNAINSALACFDLNEAELDELKDVYTPAKPEKKPAAPIMNQSDEIGMRLATLETPKRLAQIEKEMLLLYPLNLVYGLDNTKERDEAQGFLTDIDHHLWSAGKYSDSQIRQILLHMSAKQVHRVTADATGELSAPASGSIIPWDKRDHMERLKETTIKTETDDSTCYERFERYVATQRLLEAQEDATACRVHHLNRDDGRMIVFHNPVGQGANKNQNFESWCEKVVSKCRFRHWIEHIEPEVDEWLAEWESQKIKAKQEQERLIQAQLEAERVLSASALQESEMNTLAAYVIPGSLKAQARDKALEASAPALEKKKSSRKSLKKDSRPESKKKSSRSSSKASVGRNTPKPEIKKDDDPFPQYKSYNLKERIFAANGQQRRIFTSDGGYVSIKQSGFSDVANDLMIKIRQKRNTVTYYQQRPRDIRNWNPEEQKRPSSASSNSTQISSTSSSLAELIPPATFSSISAVLNDGISLAYSVCGDGGRPKHIDVEDKIEDRRFRYKLIDEEAAAREASKSPKGKKASAKPKNEKSEDVIDATPEPVAEPEKEEKLQQLYMSTPDGTHLRFGIHDGKIFVRLLRDHDKEFERLVMFEGIHRKLKSGEQEHLHKDGSVTYFDEKSKEKFIKRDGTSEGCKKILAYTSSDPTTNDRMFVRSDGLTIVKRQFDEIIQYPDGTRVTKTDSDVQVEKPGWPCILFEENAEKCMIVMANGTYVQITAAGRYQMSHSSGAYFTLEEDGTFVFSAEQSGYATHIIRQMDPTALEIIEPDGLKTIQVSNIGKTAIIHNEDNEESEERPITEDNYSPRDRIFYVRSKDQVYEFLDHDCAKHDIESIQEDPMSAALHQQVPEAPNEKAVTLLTPQMRAPSWSIHSYQEETLVPPYLRQHNLRKCGSGDTRNGHLTADDDQNAPQPPMLKIRSIVVNETVTAEMKKFVAEKMDQVYDEIQARKLEELPKVASDIAIVIERERSDLLERFLKLSCETDTATLRAHWIAQTRTPSPQPQAPLLKKMTDEDWKRVQDEREEYRRNLKALKEKRIPNYWESEDGKRFLEVLSKTGGCAKAAAKLPPPEKQAKPSDTPPATPAESNRAKSRPASARSVSTPLPPLEKRKPPIILPRSMGREELIQQQVEMEKIVGYKHPFGMWGYRCDFNPGSLDLGDLIEGKTYRRVVQLQNSGFSKLSFKILSPSLTGLTAKYKIGPLAPGLSAKIEVIFKASGEKATLREDGVYDFVNHLTLEKPIGEKDGIPQIEDYIKLQVAARIIPLSEVERRNKLGLETEKLARNVTVVPEPKKFDYRNYQ</sequence>
<feature type="region of interest" description="Disordered" evidence="2">
    <location>
        <begin position="132"/>
        <end position="196"/>
    </location>
</feature>
<feature type="region of interest" description="Disordered" evidence="2">
    <location>
        <begin position="899"/>
        <end position="938"/>
    </location>
</feature>
<evidence type="ECO:0000313" key="3">
    <source>
        <dbReference type="EMBL" id="CAG5095687.1"/>
    </source>
</evidence>
<protein>
    <submittedName>
        <fullName evidence="3">Oidioi.mRNA.OKI2018_I69.XSR.g14294.t1.cds</fullName>
    </submittedName>
</protein>
<feature type="compositionally biased region" description="Basic and acidic residues" evidence="2">
    <location>
        <begin position="809"/>
        <end position="823"/>
    </location>
</feature>
<dbReference type="Gene3D" id="2.60.40.10">
    <property type="entry name" value="Immunoglobulins"/>
    <property type="match status" value="1"/>
</dbReference>
<dbReference type="PANTHER" id="PTHR21963:SF1">
    <property type="entry name" value="SPERM-ASSOCIATED ANTIGEN 17"/>
    <property type="match status" value="1"/>
</dbReference>
<evidence type="ECO:0000313" key="4">
    <source>
        <dbReference type="Proteomes" id="UP001158576"/>
    </source>
</evidence>
<dbReference type="Proteomes" id="UP001158576">
    <property type="component" value="Chromosome XSR"/>
</dbReference>
<feature type="compositionally biased region" description="Basic and acidic residues" evidence="2">
    <location>
        <begin position="737"/>
        <end position="746"/>
    </location>
</feature>
<dbReference type="EMBL" id="OU015569">
    <property type="protein sequence ID" value="CAG5095687.1"/>
    <property type="molecule type" value="Genomic_DNA"/>
</dbReference>
<gene>
    <name evidence="3" type="ORF">OKIOD_LOCUS5852</name>
</gene>
<evidence type="ECO:0000256" key="1">
    <source>
        <dbReference type="SAM" id="Coils"/>
    </source>
</evidence>
<dbReference type="InterPro" id="IPR013783">
    <property type="entry name" value="Ig-like_fold"/>
</dbReference>
<feature type="region of interest" description="Disordered" evidence="2">
    <location>
        <begin position="1"/>
        <end position="27"/>
    </location>
</feature>
<feature type="coiled-coil region" evidence="1">
    <location>
        <begin position="635"/>
        <end position="665"/>
    </location>
</feature>
<evidence type="ECO:0000256" key="2">
    <source>
        <dbReference type="SAM" id="MobiDB-lite"/>
    </source>
</evidence>
<feature type="compositionally biased region" description="Low complexity" evidence="2">
    <location>
        <begin position="825"/>
        <end position="834"/>
    </location>
</feature>
<keyword evidence="4" id="KW-1185">Reference proteome</keyword>
<feature type="region of interest" description="Disordered" evidence="2">
    <location>
        <begin position="696"/>
        <end position="749"/>
    </location>
</feature>
<keyword evidence="1" id="KW-0175">Coiled coil</keyword>
<accession>A0ABN7SEC6</accession>
<dbReference type="PANTHER" id="PTHR21963">
    <property type="entry name" value="PF6"/>
    <property type="match status" value="1"/>
</dbReference>
<feature type="compositionally biased region" description="Basic and acidic residues" evidence="2">
    <location>
        <begin position="180"/>
        <end position="192"/>
    </location>
</feature>
<feature type="compositionally biased region" description="Basic and acidic residues" evidence="2">
    <location>
        <begin position="712"/>
        <end position="721"/>
    </location>
</feature>
<dbReference type="InterPro" id="IPR026173">
    <property type="entry name" value="SPAG17"/>
</dbReference>
<feature type="region of interest" description="Disordered" evidence="2">
    <location>
        <begin position="1448"/>
        <end position="1500"/>
    </location>
</feature>
<feature type="region of interest" description="Disordered" evidence="2">
    <location>
        <begin position="806"/>
        <end position="834"/>
    </location>
</feature>
<reference evidence="3 4" key="1">
    <citation type="submission" date="2021-04" db="EMBL/GenBank/DDBJ databases">
        <authorList>
            <person name="Bliznina A."/>
        </authorList>
    </citation>
    <scope>NUCLEOTIDE SEQUENCE [LARGE SCALE GENOMIC DNA]</scope>
</reference>
<name>A0ABN7SEC6_OIKDI</name>
<feature type="compositionally biased region" description="Basic residues" evidence="2">
    <location>
        <begin position="146"/>
        <end position="178"/>
    </location>
</feature>
<organism evidence="3 4">
    <name type="scientific">Oikopleura dioica</name>
    <name type="common">Tunicate</name>
    <dbReference type="NCBI Taxonomy" id="34765"/>
    <lineage>
        <taxon>Eukaryota</taxon>
        <taxon>Metazoa</taxon>
        <taxon>Chordata</taxon>
        <taxon>Tunicata</taxon>
        <taxon>Appendicularia</taxon>
        <taxon>Copelata</taxon>
        <taxon>Oikopleuridae</taxon>
        <taxon>Oikopleura</taxon>
    </lineage>
</organism>
<proteinExistence type="predicted"/>